<dbReference type="GO" id="GO:0005886">
    <property type="term" value="C:plasma membrane"/>
    <property type="evidence" value="ECO:0007669"/>
    <property type="project" value="UniProtKB-SubCell"/>
</dbReference>
<comment type="subcellular location">
    <subcellularLocation>
        <location evidence="10">Cell membrane</location>
        <topology evidence="10">Peripheral membrane protein</topology>
        <orientation evidence="10">Cytoplasmic side</orientation>
    </subcellularLocation>
</comment>
<keyword evidence="8 10" id="KW-0131">Cell cycle</keyword>
<comment type="pathway">
    <text evidence="10">Cell wall biogenesis; peptidoglycan biosynthesis.</text>
</comment>
<dbReference type="GO" id="GO:0008360">
    <property type="term" value="P:regulation of cell shape"/>
    <property type="evidence" value="ECO:0007669"/>
    <property type="project" value="UniProtKB-KW"/>
</dbReference>
<keyword evidence="4 10" id="KW-0808">Transferase</keyword>
<dbReference type="RefSeq" id="WP_160953759.1">
    <property type="nucleotide sequence ID" value="NZ_WWEQ01000047.1"/>
</dbReference>
<comment type="function">
    <text evidence="10">Cell wall formation. Catalyzes the transfer of a GlcNAc subunit on undecaprenyl-pyrophosphoryl-MurNAc-pentapeptide (lipid intermediate I) to form undecaprenyl-pyrophosphoryl-MurNAc-(pentapeptide)GlcNAc (lipid intermediate II).</text>
</comment>
<dbReference type="InterPro" id="IPR006009">
    <property type="entry name" value="GlcNAc_MurG"/>
</dbReference>
<dbReference type="NCBIfam" id="TIGR01133">
    <property type="entry name" value="murG"/>
    <property type="match status" value="1"/>
</dbReference>
<proteinExistence type="inferred from homology"/>
<evidence type="ECO:0000256" key="2">
    <source>
        <dbReference type="ARBA" id="ARBA00022618"/>
    </source>
</evidence>
<dbReference type="SUPFAM" id="SSF53756">
    <property type="entry name" value="UDP-Glycosyltransferase/glycogen phosphorylase"/>
    <property type="match status" value="1"/>
</dbReference>
<feature type="binding site" evidence="10">
    <location>
        <position position="163"/>
    </location>
    <ligand>
        <name>UDP-N-acetyl-alpha-D-glucosamine</name>
        <dbReference type="ChEBI" id="CHEBI:57705"/>
    </ligand>
</feature>
<name>A0A6N9H8H3_9MICO</name>
<dbReference type="GO" id="GO:0051301">
    <property type="term" value="P:cell division"/>
    <property type="evidence" value="ECO:0007669"/>
    <property type="project" value="UniProtKB-KW"/>
</dbReference>
<evidence type="ECO:0000256" key="9">
    <source>
        <dbReference type="ARBA" id="ARBA00023316"/>
    </source>
</evidence>
<feature type="binding site" evidence="10">
    <location>
        <position position="125"/>
    </location>
    <ligand>
        <name>UDP-N-acetyl-alpha-D-glucosamine</name>
        <dbReference type="ChEBI" id="CHEBI:57705"/>
    </ligand>
</feature>
<feature type="domain" description="Glycosyltransferase family 28 N-terminal" evidence="11">
    <location>
        <begin position="4"/>
        <end position="137"/>
    </location>
</feature>
<dbReference type="GO" id="GO:0005975">
    <property type="term" value="P:carbohydrate metabolic process"/>
    <property type="evidence" value="ECO:0007669"/>
    <property type="project" value="InterPro"/>
</dbReference>
<dbReference type="HAMAP" id="MF_00033">
    <property type="entry name" value="MurG"/>
    <property type="match status" value="1"/>
</dbReference>
<feature type="binding site" evidence="10">
    <location>
        <position position="199"/>
    </location>
    <ligand>
        <name>UDP-N-acetyl-alpha-D-glucosamine</name>
        <dbReference type="ChEBI" id="CHEBI:57705"/>
    </ligand>
</feature>
<evidence type="ECO:0000259" key="12">
    <source>
        <dbReference type="Pfam" id="PF04101"/>
    </source>
</evidence>
<keyword evidence="6 10" id="KW-0573">Peptidoglycan synthesis</keyword>
<dbReference type="GO" id="GO:0009252">
    <property type="term" value="P:peptidoglycan biosynthetic process"/>
    <property type="evidence" value="ECO:0007669"/>
    <property type="project" value="UniProtKB-UniRule"/>
</dbReference>
<sequence>MLTVLLAGGGTTGHISPLLAIADDLAFQDPEARLIVLGTEDGLESRLVPAAGYELVTIDKVPAPRRVDAAALAFPRRLMGTVTAVRRLLKERAVDVVVGVGGYVASPAYLAARSLGIPIVIHEANARPGLANRLGARLSRPELIGYTFANTPLPGTQVGMPMRAEVAHRDRRDPRVRAAAAKSLGLDPAKTTLVVTGGSLGAAALNRALAASVPALADAGVQVLHITGAGKAEEVVAAAAASPDYHVVEYVDGMEDAYTAADLIVCRAGAGTVAEVTTMQVPAVYVPLPIGNGEQRLNAADAVAAGAALLVDDADFTPDYAAQTVLPLLRDPARLAAMAQAAADMGFPRSADRAMAARVFAAAGAAHPGRAYPERMQTKEELAGAAGADGSGADR</sequence>
<dbReference type="Pfam" id="PF04101">
    <property type="entry name" value="Glyco_tran_28_C"/>
    <property type="match status" value="1"/>
</dbReference>
<feature type="binding site" evidence="10">
    <location>
        <position position="295"/>
    </location>
    <ligand>
        <name>UDP-N-acetyl-alpha-D-glucosamine</name>
        <dbReference type="ChEBI" id="CHEBI:57705"/>
    </ligand>
</feature>
<protein>
    <recommendedName>
        <fullName evidence="10">UDP-N-acetylglucosamine--N-acetylmuramyl-(pentapeptide) pyrophosphoryl-undecaprenol N-acetylglucosamine transferase</fullName>
        <ecNumber evidence="10">2.4.1.227</ecNumber>
    </recommendedName>
    <alternativeName>
        <fullName evidence="10">Undecaprenyl-PP-MurNAc-pentapeptide-UDPGlcNAc GlcNAc transferase</fullName>
    </alternativeName>
</protein>
<dbReference type="AlphaFoldDB" id="A0A6N9H8H3"/>
<accession>A0A6N9H8H3</accession>
<dbReference type="GO" id="GO:0071555">
    <property type="term" value="P:cell wall organization"/>
    <property type="evidence" value="ECO:0007669"/>
    <property type="project" value="UniProtKB-KW"/>
</dbReference>
<dbReference type="Pfam" id="PF03033">
    <property type="entry name" value="Glyco_transf_28"/>
    <property type="match status" value="1"/>
</dbReference>
<evidence type="ECO:0000259" key="11">
    <source>
        <dbReference type="Pfam" id="PF03033"/>
    </source>
</evidence>
<feature type="domain" description="Glycosyl transferase family 28 C-terminal" evidence="12">
    <location>
        <begin position="192"/>
        <end position="353"/>
    </location>
</feature>
<keyword evidence="5 10" id="KW-0133">Cell shape</keyword>
<evidence type="ECO:0000256" key="8">
    <source>
        <dbReference type="ARBA" id="ARBA00023306"/>
    </source>
</evidence>
<evidence type="ECO:0000256" key="4">
    <source>
        <dbReference type="ARBA" id="ARBA00022679"/>
    </source>
</evidence>
<dbReference type="PANTHER" id="PTHR21015">
    <property type="entry name" value="UDP-N-ACETYLGLUCOSAMINE--N-ACETYLMURAMYL-(PENTAPEPTIDE) PYROPHOSPHORYL-UNDECAPRENOL N-ACETYLGLUCOSAMINE TRANSFERASE 1"/>
    <property type="match status" value="1"/>
</dbReference>
<evidence type="ECO:0000256" key="7">
    <source>
        <dbReference type="ARBA" id="ARBA00023136"/>
    </source>
</evidence>
<evidence type="ECO:0000256" key="1">
    <source>
        <dbReference type="ARBA" id="ARBA00022475"/>
    </source>
</evidence>
<keyword evidence="7 10" id="KW-0472">Membrane</keyword>
<dbReference type="CDD" id="cd03785">
    <property type="entry name" value="GT28_MurG"/>
    <property type="match status" value="1"/>
</dbReference>
<keyword evidence="3 10" id="KW-0328">Glycosyltransferase</keyword>
<comment type="caution">
    <text evidence="10">Lacks conserved residue(s) required for the propagation of feature annotation.</text>
</comment>
<dbReference type="InterPro" id="IPR004276">
    <property type="entry name" value="GlycoTrans_28_N"/>
</dbReference>
<evidence type="ECO:0000256" key="6">
    <source>
        <dbReference type="ARBA" id="ARBA00022984"/>
    </source>
</evidence>
<evidence type="ECO:0000313" key="13">
    <source>
        <dbReference type="EMBL" id="MYM20340.1"/>
    </source>
</evidence>
<comment type="caution">
    <text evidence="13">The sequence shown here is derived from an EMBL/GenBank/DDBJ whole genome shotgun (WGS) entry which is preliminary data.</text>
</comment>
<dbReference type="InterPro" id="IPR007235">
    <property type="entry name" value="Glyco_trans_28_C"/>
</dbReference>
<keyword evidence="14" id="KW-1185">Reference proteome</keyword>
<comment type="similarity">
    <text evidence="10">Belongs to the glycosyltransferase 28 family. MurG subfamily.</text>
</comment>
<dbReference type="Gene3D" id="3.40.50.2000">
    <property type="entry name" value="Glycogen Phosphorylase B"/>
    <property type="match status" value="2"/>
</dbReference>
<organism evidence="13 14">
    <name type="scientific">Brevibacterium rongguiense</name>
    <dbReference type="NCBI Taxonomy" id="2695267"/>
    <lineage>
        <taxon>Bacteria</taxon>
        <taxon>Bacillati</taxon>
        <taxon>Actinomycetota</taxon>
        <taxon>Actinomycetes</taxon>
        <taxon>Micrococcales</taxon>
        <taxon>Brevibacteriaceae</taxon>
        <taxon>Brevibacterium</taxon>
    </lineage>
</organism>
<reference evidence="13 14" key="1">
    <citation type="submission" date="2020-01" db="EMBL/GenBank/DDBJ databases">
        <authorList>
            <person name="Deng T."/>
        </authorList>
    </citation>
    <scope>NUCLEOTIDE SEQUENCE [LARGE SCALE GENOMIC DNA]</scope>
    <source>
        <strain evidence="13 14">5221</strain>
    </source>
</reference>
<dbReference type="GO" id="GO:0050511">
    <property type="term" value="F:undecaprenyldiphospho-muramoylpentapeptide beta-N-acetylglucosaminyltransferase activity"/>
    <property type="evidence" value="ECO:0007669"/>
    <property type="project" value="UniProtKB-UniRule"/>
</dbReference>
<dbReference type="EC" id="2.4.1.227" evidence="10"/>
<evidence type="ECO:0000256" key="10">
    <source>
        <dbReference type="HAMAP-Rule" id="MF_00033"/>
    </source>
</evidence>
<dbReference type="Proteomes" id="UP000469215">
    <property type="component" value="Unassembled WGS sequence"/>
</dbReference>
<keyword evidence="2 10" id="KW-0132">Cell division</keyword>
<evidence type="ECO:0000256" key="3">
    <source>
        <dbReference type="ARBA" id="ARBA00022676"/>
    </source>
</evidence>
<comment type="catalytic activity">
    <reaction evidence="10">
        <text>di-trans,octa-cis-undecaprenyl diphospho-N-acetyl-alpha-D-muramoyl-L-alanyl-D-glutamyl-meso-2,6-diaminopimeloyl-D-alanyl-D-alanine + UDP-N-acetyl-alpha-D-glucosamine = di-trans,octa-cis-undecaprenyl diphospho-[N-acetyl-alpha-D-glucosaminyl-(1-&gt;4)]-N-acetyl-alpha-D-muramoyl-L-alanyl-D-glutamyl-meso-2,6-diaminopimeloyl-D-alanyl-D-alanine + UDP + H(+)</text>
        <dbReference type="Rhea" id="RHEA:31227"/>
        <dbReference type="ChEBI" id="CHEBI:15378"/>
        <dbReference type="ChEBI" id="CHEBI:57705"/>
        <dbReference type="ChEBI" id="CHEBI:58223"/>
        <dbReference type="ChEBI" id="CHEBI:61387"/>
        <dbReference type="ChEBI" id="CHEBI:61388"/>
        <dbReference type="EC" id="2.4.1.227"/>
    </reaction>
</comment>
<dbReference type="EMBL" id="WWEQ01000047">
    <property type="protein sequence ID" value="MYM20340.1"/>
    <property type="molecule type" value="Genomic_DNA"/>
</dbReference>
<keyword evidence="1 10" id="KW-1003">Cell membrane</keyword>
<dbReference type="PANTHER" id="PTHR21015:SF22">
    <property type="entry name" value="GLYCOSYLTRANSFERASE"/>
    <property type="match status" value="1"/>
</dbReference>
<dbReference type="UniPathway" id="UPA00219"/>
<gene>
    <name evidence="10 13" type="primary">murG</name>
    <name evidence="13" type="ORF">GSY69_10275</name>
</gene>
<keyword evidence="9 10" id="KW-0961">Cell wall biogenesis/degradation</keyword>
<evidence type="ECO:0000256" key="5">
    <source>
        <dbReference type="ARBA" id="ARBA00022960"/>
    </source>
</evidence>
<evidence type="ECO:0000313" key="14">
    <source>
        <dbReference type="Proteomes" id="UP000469215"/>
    </source>
</evidence>